<dbReference type="Gene3D" id="3.60.15.10">
    <property type="entry name" value="Ribonuclease Z/Hydroxyacylglutathione hydrolase-like"/>
    <property type="match status" value="1"/>
</dbReference>
<accession>A0ABS3UII8</accession>
<dbReference type="SMART" id="SM00849">
    <property type="entry name" value="Lactamase_B"/>
    <property type="match status" value="1"/>
</dbReference>
<name>A0ABS3UII8_9ACTN</name>
<dbReference type="Proteomes" id="UP000679690">
    <property type="component" value="Unassembled WGS sequence"/>
</dbReference>
<feature type="domain" description="Metallo-beta-lactamase" evidence="1">
    <location>
        <begin position="17"/>
        <end position="216"/>
    </location>
</feature>
<comment type="caution">
    <text evidence="2">The sequence shown here is derived from an EMBL/GenBank/DDBJ whole genome shotgun (WGS) entry which is preliminary data.</text>
</comment>
<dbReference type="EMBL" id="JAGFNS010000008">
    <property type="protein sequence ID" value="MBO3738597.1"/>
    <property type="molecule type" value="Genomic_DNA"/>
</dbReference>
<dbReference type="PANTHER" id="PTHR42951">
    <property type="entry name" value="METALLO-BETA-LACTAMASE DOMAIN-CONTAINING"/>
    <property type="match status" value="1"/>
</dbReference>
<keyword evidence="3" id="KW-1185">Reference proteome</keyword>
<dbReference type="SUPFAM" id="SSF56281">
    <property type="entry name" value="Metallo-hydrolase/oxidoreductase"/>
    <property type="match status" value="1"/>
</dbReference>
<evidence type="ECO:0000313" key="2">
    <source>
        <dbReference type="EMBL" id="MBO3738597.1"/>
    </source>
</evidence>
<dbReference type="InterPro" id="IPR036866">
    <property type="entry name" value="RibonucZ/Hydroxyglut_hydro"/>
</dbReference>
<evidence type="ECO:0000313" key="3">
    <source>
        <dbReference type="Proteomes" id="UP000679690"/>
    </source>
</evidence>
<dbReference type="InterPro" id="IPR050855">
    <property type="entry name" value="NDM-1-like"/>
</dbReference>
<dbReference type="InterPro" id="IPR001279">
    <property type="entry name" value="Metallo-B-lactamas"/>
</dbReference>
<evidence type="ECO:0000259" key="1">
    <source>
        <dbReference type="SMART" id="SM00849"/>
    </source>
</evidence>
<gene>
    <name evidence="2" type="ORF">J5X75_13810</name>
</gene>
<dbReference type="RefSeq" id="WP_208467765.1">
    <property type="nucleotide sequence ID" value="NZ_JAGFNS010000008.1"/>
</dbReference>
<dbReference type="PANTHER" id="PTHR42951:SF17">
    <property type="entry name" value="METALLO-BETA-LACTAMASE DOMAIN-CONTAINING PROTEIN"/>
    <property type="match status" value="1"/>
</dbReference>
<reference evidence="2 3" key="1">
    <citation type="submission" date="2021-03" db="EMBL/GenBank/DDBJ databases">
        <title>Actinoplanes flavus sp. nov., a novel actinomycete isolated from Coconut Palm rhizosphere soil.</title>
        <authorList>
            <person name="Luo X."/>
        </authorList>
    </citation>
    <scope>NUCLEOTIDE SEQUENCE [LARGE SCALE GENOMIC DNA]</scope>
    <source>
        <strain evidence="2 3">NEAU-H7</strain>
    </source>
</reference>
<proteinExistence type="predicted"/>
<sequence length="237" mass="25281">MKVVRLLPQLHMLDFPIGHAYLWTSSEGVTVIDTSLPGSGPLIGAAIEELGHRRSDVRRLLLTHCHQDHAGSAAEVASWADVVVHAHAADAPVLRGESPGPEPVLAEWERPLFDQVHARIPPRAPAPVRVDEELGDGDRIDLGDGVQALAVAVPGHTPGSVAFHLPGPRVLFTGDTIARAPDGEVILGVFNVDTEQAAASFRRQARLDVDIVCFGHGRALTENASARLQAAQRHVTG</sequence>
<dbReference type="CDD" id="cd07721">
    <property type="entry name" value="yflN-like_MBL-fold"/>
    <property type="match status" value="1"/>
</dbReference>
<organism evidence="2 3">
    <name type="scientific">Actinoplanes flavus</name>
    <dbReference type="NCBI Taxonomy" id="2820290"/>
    <lineage>
        <taxon>Bacteria</taxon>
        <taxon>Bacillati</taxon>
        <taxon>Actinomycetota</taxon>
        <taxon>Actinomycetes</taxon>
        <taxon>Micromonosporales</taxon>
        <taxon>Micromonosporaceae</taxon>
        <taxon>Actinoplanes</taxon>
    </lineage>
</organism>
<protein>
    <submittedName>
        <fullName evidence="2">MBL fold metallo-hydrolase</fullName>
    </submittedName>
</protein>
<dbReference type="Pfam" id="PF00753">
    <property type="entry name" value="Lactamase_B"/>
    <property type="match status" value="1"/>
</dbReference>